<reference evidence="2" key="2">
    <citation type="submission" date="2021-08" db="EMBL/GenBank/DDBJ databases">
        <authorList>
            <person name="Tani A."/>
            <person name="Ola A."/>
            <person name="Ogura Y."/>
            <person name="Katsura K."/>
            <person name="Hayashi T."/>
        </authorList>
    </citation>
    <scope>NUCLEOTIDE SEQUENCE</scope>
    <source>
        <strain evidence="2">DSM 17168</strain>
    </source>
</reference>
<dbReference type="Pfam" id="PF08238">
    <property type="entry name" value="Sel1"/>
    <property type="match status" value="4"/>
</dbReference>
<dbReference type="Gene3D" id="1.25.40.10">
    <property type="entry name" value="Tetratricopeptide repeat domain"/>
    <property type="match status" value="1"/>
</dbReference>
<dbReference type="Proteomes" id="UP001055153">
    <property type="component" value="Unassembled WGS sequence"/>
</dbReference>
<feature type="region of interest" description="Disordered" evidence="1">
    <location>
        <begin position="694"/>
        <end position="755"/>
    </location>
</feature>
<feature type="compositionally biased region" description="Basic and acidic residues" evidence="1">
    <location>
        <begin position="695"/>
        <end position="716"/>
    </location>
</feature>
<feature type="region of interest" description="Disordered" evidence="1">
    <location>
        <begin position="860"/>
        <end position="916"/>
    </location>
</feature>
<dbReference type="EMBL" id="BPQQ01000023">
    <property type="protein sequence ID" value="GJE00308.1"/>
    <property type="molecule type" value="Genomic_DNA"/>
</dbReference>
<evidence type="ECO:0000313" key="3">
    <source>
        <dbReference type="Proteomes" id="UP001055153"/>
    </source>
</evidence>
<reference evidence="2" key="1">
    <citation type="journal article" date="2021" name="Front. Microbiol.">
        <title>Comprehensive Comparative Genomics and Phenotyping of Methylobacterium Species.</title>
        <authorList>
            <person name="Alessa O."/>
            <person name="Ogura Y."/>
            <person name="Fujitani Y."/>
            <person name="Takami H."/>
            <person name="Hayashi T."/>
            <person name="Sahin N."/>
            <person name="Tani A."/>
        </authorList>
    </citation>
    <scope>NUCLEOTIDE SEQUENCE</scope>
    <source>
        <strain evidence="2">DSM 17168</strain>
    </source>
</reference>
<feature type="compositionally biased region" description="Low complexity" evidence="1">
    <location>
        <begin position="892"/>
        <end position="908"/>
    </location>
</feature>
<dbReference type="InterPro" id="IPR052945">
    <property type="entry name" value="Mitotic_Regulator"/>
</dbReference>
<gene>
    <name evidence="2" type="ORF">GMJLKIPL_2229</name>
</gene>
<comment type="caution">
    <text evidence="2">The sequence shown here is derived from an EMBL/GenBank/DDBJ whole genome shotgun (WGS) entry which is preliminary data.</text>
</comment>
<name>A0ABQ4SEF8_9HYPH</name>
<evidence type="ECO:0008006" key="4">
    <source>
        <dbReference type="Google" id="ProtNLM"/>
    </source>
</evidence>
<protein>
    <recommendedName>
        <fullName evidence="4">Localization factor PodJL</fullName>
    </recommendedName>
</protein>
<feature type="compositionally biased region" description="Basic and acidic residues" evidence="1">
    <location>
        <begin position="51"/>
        <end position="60"/>
    </location>
</feature>
<sequence length="1183" mass="123601">MRRNAPPSFDAFDPDVREAAREAARRAGLSLDEWLAVAISRDTSRGVARPPVEREAERPPSRRSAKRWPGRSSGEREAPRPAEPMRGRDATEARPEAAPGLAAAFAAMTQRLDEIDRRLDASAASAHRSVERVVGDIEGRVLTLLRDRTGETDPRRLESLVASELDRRLSENRESIDQAIVRAVEGIEGRLSEALRAARGADGSAGLQAMLAEFEQRIAALGERIAASGQRPIGRRGLPVQDELRAAVAEIRQRQQQLDDGEEDAVDLVTAMRRDLARVADSTEAAAETLSPAIANLQAETSRLRESVTGLATGRDLGALEQAVRTMTAEVQRARQPEDLAAIVGPIDLMRVQVARLADDVAANVHARVTQDVERLARRVDGALNASDVNSLANRDAISNLFREIDAIRRHVAALAEPERIQSLARTVEELSLQIAASRGGAGEEGPVVAELRPLLEEIRSGLRAPVETASPDLTRSIAGLDRKIDELRAQTAARELPEAATDDILGRIDALSAKVDTMAAAGPVGDVIERLEQIGDSLRSPALPGGDLASIHGMLRGLAEKLDRVGQGAGSDALDGLEKQVLALAKRIDTRGSDPALAGLERTMGDLLAQVAMLRDEAPIQAAVERAARHAVADTIGSGLPSGTGPGADQLGSLHATLADLKAQQDASERRMQATMEGVHTALERLVARLSQMEGERARSDEAGPEMPQRRREPRPAAPAQAAPLRPSEEMLEPGAIRPRVPRPAPAPAVDAAPELPAGDIKANFIAAARRAAQAAAAEAAAGGPGSEAPRSGGPGAVPAAAPGLVGQLRATLERRRRPLLLGLAAIVLALGTLQAVNGLFGGSEPPASVPTVAQAPIVSPPAKPIDPPTTQALAEPAAKPLPPAPPPAAAPSGAAPPAVSPPSAEKPGADKPAAERTSIVPRIAGAALGGDLAGLPASFAPLRQAALEGDGAALYEIASRAGDGRGMTRDLALSAKLFERLSNAGYAPAQYRLGSQYEKGMGVTRDAGQARVWYGRAADQGHVRAMHNLAVMLAESGAAGGKPDYAAAAQWFRRAAEFGIRDSQYNLAVLLARGLGASQDLVQSYGWFAAAAAQGDEDAGRKRDEVAGKLSPKDLAAAKAGAEAWKPKSADPAVNEPPPPRPESTAQAAGPMSLIGAPPPAGAQRRPEPARSAAKPAGTGV</sequence>
<feature type="region of interest" description="Disordered" evidence="1">
    <location>
        <begin position="1095"/>
        <end position="1183"/>
    </location>
</feature>
<proteinExistence type="predicted"/>
<dbReference type="RefSeq" id="WP_238235197.1">
    <property type="nucleotide sequence ID" value="NZ_BPQQ01000023.1"/>
</dbReference>
<keyword evidence="3" id="KW-1185">Reference proteome</keyword>
<feature type="compositionally biased region" description="Pro residues" evidence="1">
    <location>
        <begin position="860"/>
        <end position="869"/>
    </location>
</feature>
<evidence type="ECO:0000256" key="1">
    <source>
        <dbReference type="SAM" id="MobiDB-lite"/>
    </source>
</evidence>
<feature type="compositionally biased region" description="Basic and acidic residues" evidence="1">
    <location>
        <begin position="14"/>
        <end position="25"/>
    </location>
</feature>
<feature type="region of interest" description="Disordered" evidence="1">
    <location>
        <begin position="1"/>
        <end position="26"/>
    </location>
</feature>
<feature type="compositionally biased region" description="Pro residues" evidence="1">
    <location>
        <begin position="881"/>
        <end position="891"/>
    </location>
</feature>
<dbReference type="InterPro" id="IPR011990">
    <property type="entry name" value="TPR-like_helical_dom_sf"/>
</dbReference>
<feature type="region of interest" description="Disordered" evidence="1">
    <location>
        <begin position="40"/>
        <end position="97"/>
    </location>
</feature>
<accession>A0ABQ4SEF8</accession>
<dbReference type="PANTHER" id="PTHR43628">
    <property type="entry name" value="ACTIVATOR OF C KINASE PROTEIN 1-RELATED"/>
    <property type="match status" value="1"/>
</dbReference>
<feature type="compositionally biased region" description="Basic and acidic residues" evidence="1">
    <location>
        <begin position="73"/>
        <end position="95"/>
    </location>
</feature>
<feature type="compositionally biased region" description="Basic and acidic residues" evidence="1">
    <location>
        <begin position="1100"/>
        <end position="1109"/>
    </location>
</feature>
<dbReference type="InterPro" id="IPR006597">
    <property type="entry name" value="Sel1-like"/>
</dbReference>
<feature type="compositionally biased region" description="Low complexity" evidence="1">
    <location>
        <begin position="1115"/>
        <end position="1126"/>
    </location>
</feature>
<dbReference type="SMART" id="SM00671">
    <property type="entry name" value="SEL1"/>
    <property type="match status" value="4"/>
</dbReference>
<evidence type="ECO:0000313" key="2">
    <source>
        <dbReference type="EMBL" id="GJE00308.1"/>
    </source>
</evidence>
<dbReference type="PANTHER" id="PTHR43628:SF1">
    <property type="entry name" value="CHITIN SYNTHASE REGULATORY FACTOR 2-RELATED"/>
    <property type="match status" value="1"/>
</dbReference>
<organism evidence="2 3">
    <name type="scientific">Methylobacterium isbiliense</name>
    <dbReference type="NCBI Taxonomy" id="315478"/>
    <lineage>
        <taxon>Bacteria</taxon>
        <taxon>Pseudomonadati</taxon>
        <taxon>Pseudomonadota</taxon>
        <taxon>Alphaproteobacteria</taxon>
        <taxon>Hyphomicrobiales</taxon>
        <taxon>Methylobacteriaceae</taxon>
        <taxon>Methylobacterium</taxon>
    </lineage>
</organism>
<dbReference type="SUPFAM" id="SSF81901">
    <property type="entry name" value="HCP-like"/>
    <property type="match status" value="1"/>
</dbReference>